<feature type="transmembrane region" description="Helical" evidence="1">
    <location>
        <begin position="151"/>
        <end position="179"/>
    </location>
</feature>
<feature type="transmembrane region" description="Helical" evidence="1">
    <location>
        <begin position="126"/>
        <end position="145"/>
    </location>
</feature>
<feature type="transmembrane region" description="Helical" evidence="1">
    <location>
        <begin position="12"/>
        <end position="30"/>
    </location>
</feature>
<protein>
    <submittedName>
        <fullName evidence="2">Uncharacterized protein</fullName>
    </submittedName>
</protein>
<organism evidence="2 3">
    <name type="scientific">Corynebacterium hindlerae</name>
    <dbReference type="NCBI Taxonomy" id="699041"/>
    <lineage>
        <taxon>Bacteria</taxon>
        <taxon>Bacillati</taxon>
        <taxon>Actinomycetota</taxon>
        <taxon>Actinomycetes</taxon>
        <taxon>Mycobacteriales</taxon>
        <taxon>Corynebacteriaceae</taxon>
        <taxon>Corynebacterium</taxon>
    </lineage>
</organism>
<evidence type="ECO:0000313" key="3">
    <source>
        <dbReference type="Proteomes" id="UP000515570"/>
    </source>
</evidence>
<keyword evidence="1" id="KW-0812">Transmembrane</keyword>
<evidence type="ECO:0000313" key="2">
    <source>
        <dbReference type="EMBL" id="QMV84406.1"/>
    </source>
</evidence>
<dbReference type="RefSeq" id="WP_182385215.1">
    <property type="nucleotide sequence ID" value="NZ_CP059833.1"/>
</dbReference>
<gene>
    <name evidence="2" type="ORF">HW450_08500</name>
</gene>
<reference evidence="2 3" key="1">
    <citation type="submission" date="2020-07" db="EMBL/GenBank/DDBJ databases">
        <title>non toxigenic Corynebacterium sp. nov from a clinical source.</title>
        <authorList>
            <person name="Bernier A.-M."/>
            <person name="Bernard K."/>
        </authorList>
    </citation>
    <scope>NUCLEOTIDE SEQUENCE [LARGE SCALE GENOMIC DNA]</scope>
    <source>
        <strain evidence="3">NML 93-0612</strain>
    </source>
</reference>
<proteinExistence type="predicted"/>
<dbReference type="EMBL" id="CP059833">
    <property type="protein sequence ID" value="QMV84406.1"/>
    <property type="molecule type" value="Genomic_DNA"/>
</dbReference>
<dbReference type="AlphaFoldDB" id="A0A7G5FCR5"/>
<accession>A0A7G5FCR5</accession>
<feature type="transmembrane region" description="Helical" evidence="1">
    <location>
        <begin position="63"/>
        <end position="82"/>
    </location>
</feature>
<dbReference type="Proteomes" id="UP000515570">
    <property type="component" value="Chromosome"/>
</dbReference>
<sequence>MNVQLREATRSFVTLGLLAMYLLLRAVVLVDSAETAFVVWLMIGCSVAAWLSMWVLLRPLAPIAMSISAASYIVGMLIRAGHETHLWAFPMEYGATADSWPFAQLMTVVAYALLAYVVWKHHIGHRFLHLHIMAFIVLVVIRTVATDQANLGLFTSIVLLRDLIGGTLYIALAITFYLYGRQCLENAKLQQVRELGDSVVKQARI</sequence>
<keyword evidence="1" id="KW-1133">Transmembrane helix</keyword>
<keyword evidence="3" id="KW-1185">Reference proteome</keyword>
<feature type="transmembrane region" description="Helical" evidence="1">
    <location>
        <begin position="36"/>
        <end position="56"/>
    </location>
</feature>
<feature type="transmembrane region" description="Helical" evidence="1">
    <location>
        <begin position="102"/>
        <end position="119"/>
    </location>
</feature>
<keyword evidence="1" id="KW-0472">Membrane</keyword>
<name>A0A7G5FCR5_9CORY</name>
<evidence type="ECO:0000256" key="1">
    <source>
        <dbReference type="SAM" id="Phobius"/>
    </source>
</evidence>